<dbReference type="GO" id="GO:0005634">
    <property type="term" value="C:nucleus"/>
    <property type="evidence" value="ECO:0007669"/>
    <property type="project" value="UniProtKB-SubCell"/>
</dbReference>
<keyword evidence="5" id="KW-0805">Transcription regulation</keyword>
<keyword evidence="14" id="KW-1185">Reference proteome</keyword>
<accession>A0ABD0VR66</accession>
<dbReference type="EMBL" id="JANQDX010000002">
    <property type="protein sequence ID" value="KAL0927565.1"/>
    <property type="molecule type" value="Genomic_DNA"/>
</dbReference>
<dbReference type="PROSITE" id="PS51005">
    <property type="entry name" value="NAC"/>
    <property type="match status" value="1"/>
</dbReference>
<dbReference type="Pfam" id="PF02365">
    <property type="entry name" value="NAM"/>
    <property type="match status" value="1"/>
</dbReference>
<sequence>MTVVPLKSLPLGFRFHPTDEELVNHYLKGKITGRLRCEIEVIPEIDVCKCEPWDLPDKSLIRSDDHEWFFFAPIDRKYPNGHRSNRATGAGYWKATGKDRTIRSRAAPRLPVIGMKKTLVFHRGRAPKGLRTCWIMHEYRTTEPEFDCGEQAGYMLYRLFKKQELKGLNCNDDEMVNRGSSQTNSKSSPADIEDCSATVEQSSTDLDSCGEQSLNQIIKEQPAAKLRRLAEKVDCSRDSTGEPKDGHCSAFANVGVANNNANVRGPTVDPLINVVEQLCDPYNEQTIEQSFPNVASPIPYTDWSMYNMSYEPDSIDEVLKAMLVCQDKDGEDDAQLIFANELLARPMIGNSQGFAREYVSSSDVYCSELESQQGGTYTELKNLKASIPNINSSHENSSAGLRYAVLCDQTMFPQYDSVGNDIFSMNYNAMSLQGDFTGSSDRIRQETVTGNFDGPNLTVNSIRSESGKQLQSNSMATKQGQAKRRLRLQKKMCVGVPQSQEAELSNGNGDHRMKKEIKEIMEESQLAIGEENVEKFKDMSIHGKAKPRLTPKLSYGSSETLKSISFSPSKVWKAGAMIAYMRRLALLVILALLLVFLWRSVPVHVI</sequence>
<evidence type="ECO:0000313" key="13">
    <source>
        <dbReference type="EMBL" id="KAL0927565.1"/>
    </source>
</evidence>
<dbReference type="PANTHER" id="PTHR31744">
    <property type="entry name" value="PROTEIN CUP-SHAPED COTYLEDON 2-RELATED"/>
    <property type="match status" value="1"/>
</dbReference>
<keyword evidence="6" id="KW-0238">DNA-binding</keyword>
<keyword evidence="8" id="KW-0010">Activator</keyword>
<protein>
    <recommendedName>
        <fullName evidence="12">NAC domain-containing protein</fullName>
    </recommendedName>
</protein>
<keyword evidence="10" id="KW-0539">Nucleus</keyword>
<evidence type="ECO:0000256" key="11">
    <source>
        <dbReference type="SAM" id="Phobius"/>
    </source>
</evidence>
<evidence type="ECO:0000256" key="2">
    <source>
        <dbReference type="ARBA" id="ARBA00004167"/>
    </source>
</evidence>
<evidence type="ECO:0000256" key="8">
    <source>
        <dbReference type="ARBA" id="ARBA00023159"/>
    </source>
</evidence>
<feature type="transmembrane region" description="Helical" evidence="11">
    <location>
        <begin position="584"/>
        <end position="601"/>
    </location>
</feature>
<keyword evidence="3 11" id="KW-0812">Transmembrane</keyword>
<dbReference type="InterPro" id="IPR003441">
    <property type="entry name" value="NAC-dom"/>
</dbReference>
<proteinExistence type="predicted"/>
<comment type="caution">
    <text evidence="13">The sequence shown here is derived from an EMBL/GenBank/DDBJ whole genome shotgun (WGS) entry which is preliminary data.</text>
</comment>
<dbReference type="PANTHER" id="PTHR31744:SF216">
    <property type="entry name" value="NAC TRANSCRIPTION FACTOR"/>
    <property type="match status" value="1"/>
</dbReference>
<comment type="subcellular location">
    <subcellularLocation>
        <location evidence="2">Membrane</location>
        <topology evidence="2">Single-pass membrane protein</topology>
    </subcellularLocation>
    <subcellularLocation>
        <location evidence="1">Nucleus</location>
    </subcellularLocation>
</comment>
<evidence type="ECO:0000256" key="10">
    <source>
        <dbReference type="ARBA" id="ARBA00023242"/>
    </source>
</evidence>
<organism evidence="13 14">
    <name type="scientific">Dendrobium thyrsiflorum</name>
    <name type="common">Pinecone-like raceme dendrobium</name>
    <name type="synonym">Orchid</name>
    <dbReference type="NCBI Taxonomy" id="117978"/>
    <lineage>
        <taxon>Eukaryota</taxon>
        <taxon>Viridiplantae</taxon>
        <taxon>Streptophyta</taxon>
        <taxon>Embryophyta</taxon>
        <taxon>Tracheophyta</taxon>
        <taxon>Spermatophyta</taxon>
        <taxon>Magnoliopsida</taxon>
        <taxon>Liliopsida</taxon>
        <taxon>Asparagales</taxon>
        <taxon>Orchidaceae</taxon>
        <taxon>Epidendroideae</taxon>
        <taxon>Malaxideae</taxon>
        <taxon>Dendrobiinae</taxon>
        <taxon>Dendrobium</taxon>
    </lineage>
</organism>
<dbReference type="Gene3D" id="2.170.150.80">
    <property type="entry name" value="NAC domain"/>
    <property type="match status" value="1"/>
</dbReference>
<evidence type="ECO:0000256" key="9">
    <source>
        <dbReference type="ARBA" id="ARBA00023163"/>
    </source>
</evidence>
<gene>
    <name evidence="13" type="ORF">M5K25_001748</name>
</gene>
<dbReference type="SUPFAM" id="SSF101941">
    <property type="entry name" value="NAC domain"/>
    <property type="match status" value="1"/>
</dbReference>
<evidence type="ECO:0000256" key="7">
    <source>
        <dbReference type="ARBA" id="ARBA00023136"/>
    </source>
</evidence>
<evidence type="ECO:0000256" key="1">
    <source>
        <dbReference type="ARBA" id="ARBA00004123"/>
    </source>
</evidence>
<evidence type="ECO:0000313" key="14">
    <source>
        <dbReference type="Proteomes" id="UP001552299"/>
    </source>
</evidence>
<dbReference type="AlphaFoldDB" id="A0ABD0VR66"/>
<name>A0ABD0VR66_DENTH</name>
<reference evidence="13 14" key="1">
    <citation type="journal article" date="2024" name="Plant Biotechnol. J.">
        <title>Dendrobium thyrsiflorum genome and its molecular insights into genes involved in important horticultural traits.</title>
        <authorList>
            <person name="Chen B."/>
            <person name="Wang J.Y."/>
            <person name="Zheng P.J."/>
            <person name="Li K.L."/>
            <person name="Liang Y.M."/>
            <person name="Chen X.F."/>
            <person name="Zhang C."/>
            <person name="Zhao X."/>
            <person name="He X."/>
            <person name="Zhang G.Q."/>
            <person name="Liu Z.J."/>
            <person name="Xu Q."/>
        </authorList>
    </citation>
    <scope>NUCLEOTIDE SEQUENCE [LARGE SCALE GENOMIC DNA]</scope>
    <source>
        <strain evidence="13">GZMU011</strain>
    </source>
</reference>
<evidence type="ECO:0000256" key="6">
    <source>
        <dbReference type="ARBA" id="ARBA00023125"/>
    </source>
</evidence>
<feature type="domain" description="NAC" evidence="12">
    <location>
        <begin position="9"/>
        <end position="162"/>
    </location>
</feature>
<dbReference type="GO" id="GO:0000976">
    <property type="term" value="F:transcription cis-regulatory region binding"/>
    <property type="evidence" value="ECO:0007669"/>
    <property type="project" value="UniProtKB-ARBA"/>
</dbReference>
<keyword evidence="4 11" id="KW-1133">Transmembrane helix</keyword>
<evidence type="ECO:0000259" key="12">
    <source>
        <dbReference type="PROSITE" id="PS51005"/>
    </source>
</evidence>
<evidence type="ECO:0000256" key="4">
    <source>
        <dbReference type="ARBA" id="ARBA00022989"/>
    </source>
</evidence>
<dbReference type="Proteomes" id="UP001552299">
    <property type="component" value="Unassembled WGS sequence"/>
</dbReference>
<evidence type="ECO:0000256" key="5">
    <source>
        <dbReference type="ARBA" id="ARBA00023015"/>
    </source>
</evidence>
<dbReference type="GO" id="GO:0006355">
    <property type="term" value="P:regulation of DNA-templated transcription"/>
    <property type="evidence" value="ECO:0007669"/>
    <property type="project" value="UniProtKB-ARBA"/>
</dbReference>
<dbReference type="InterPro" id="IPR036093">
    <property type="entry name" value="NAC_dom_sf"/>
</dbReference>
<dbReference type="GO" id="GO:0016020">
    <property type="term" value="C:membrane"/>
    <property type="evidence" value="ECO:0007669"/>
    <property type="project" value="UniProtKB-SubCell"/>
</dbReference>
<evidence type="ECO:0000256" key="3">
    <source>
        <dbReference type="ARBA" id="ARBA00022692"/>
    </source>
</evidence>
<keyword evidence="7 11" id="KW-0472">Membrane</keyword>
<keyword evidence="9" id="KW-0804">Transcription</keyword>